<dbReference type="InterPro" id="IPR015421">
    <property type="entry name" value="PyrdxlP-dep_Trfase_major"/>
</dbReference>
<feature type="compositionally biased region" description="Low complexity" evidence="7">
    <location>
        <begin position="47"/>
        <end position="58"/>
    </location>
</feature>
<dbReference type="STRING" id="545694.TREPR_3718"/>
<dbReference type="CDD" id="cd06453">
    <property type="entry name" value="SufS_like"/>
    <property type="match status" value="1"/>
</dbReference>
<name>F5YQC1_TREPZ</name>
<gene>
    <name evidence="9" type="ordered locus">TREPR_3718</name>
</gene>
<evidence type="ECO:0000259" key="8">
    <source>
        <dbReference type="Pfam" id="PF00266"/>
    </source>
</evidence>
<dbReference type="AlphaFoldDB" id="F5YQC1"/>
<comment type="catalytic activity">
    <reaction evidence="6">
        <text>(sulfur carrier)-H + L-cysteine = (sulfur carrier)-SH + L-alanine</text>
        <dbReference type="Rhea" id="RHEA:43892"/>
        <dbReference type="Rhea" id="RHEA-COMP:14737"/>
        <dbReference type="Rhea" id="RHEA-COMP:14739"/>
        <dbReference type="ChEBI" id="CHEBI:29917"/>
        <dbReference type="ChEBI" id="CHEBI:35235"/>
        <dbReference type="ChEBI" id="CHEBI:57972"/>
        <dbReference type="ChEBI" id="CHEBI:64428"/>
        <dbReference type="EC" id="2.8.1.7"/>
    </reaction>
</comment>
<dbReference type="Gene3D" id="3.90.1150.10">
    <property type="entry name" value="Aspartate Aminotransferase, domain 1"/>
    <property type="match status" value="1"/>
</dbReference>
<sequence>MTTPNPREALPEVPGEYLSSGVPGLPSAAEIANWALAYFPEFAAPSGAADQAGGAAAADPYTGQLGQYAPTQASAPSAGQYVTPAVPYADQYVPTQAGVPSTGQYTPSVVPYAGQYAPTQAAGQYTPASAAPGALTETDLLRVLNESLEIGSILADPADNSGRTAAAVSDTSAFTGVEKPAASTAYSPRVLPEDRPLPAPSPAAAASPAVSPEPGRSLYVGTRNVGEIRKDFPILAEKINGRDLVWLDNAATTQKPRQVIDRLTQFYEHENSNVHRGAHELAARSTDAYEGARGKVARFIGAASADNIVFVRGTTEGINLAAQAYVKQLLRPGDEIILTILEHHANIVPWQLIAEETGAVIRVAPIDKVGQIILSEYSRLFNHRTKFVAATQVSNALGTIAPVEEMIHIAHAQGVRILIDGAQSVSHMPVNVTALDADFFVFSGHKIFAPTGIGVLYGKTEVLEAAKPYQGGGNMIADVTFERTLYQKPPNKFEAGTGNIADAVGLGAALDYVSAIGIANIGAYEHELVQYGMAELAKVPGLRLIGTAPQKASVLSFVLEGYDNEEVGKYLNTQGIAVRAGHHCAQPVLRNFGLEGTVRPSVAFYNTPGEIDALVQALYTLVHRH</sequence>
<keyword evidence="4 9" id="KW-0808">Transferase</keyword>
<dbReference type="GO" id="GO:0030170">
    <property type="term" value="F:pyridoxal phosphate binding"/>
    <property type="evidence" value="ECO:0007669"/>
    <property type="project" value="InterPro"/>
</dbReference>
<dbReference type="SUPFAM" id="SSF53383">
    <property type="entry name" value="PLP-dependent transferases"/>
    <property type="match status" value="1"/>
</dbReference>
<dbReference type="InterPro" id="IPR015422">
    <property type="entry name" value="PyrdxlP-dep_Trfase_small"/>
</dbReference>
<evidence type="ECO:0000256" key="3">
    <source>
        <dbReference type="ARBA" id="ARBA00012239"/>
    </source>
</evidence>
<dbReference type="PANTHER" id="PTHR43586">
    <property type="entry name" value="CYSTEINE DESULFURASE"/>
    <property type="match status" value="1"/>
</dbReference>
<feature type="region of interest" description="Disordered" evidence="7">
    <location>
        <begin position="180"/>
        <end position="216"/>
    </location>
</feature>
<reference evidence="9 10" key="2">
    <citation type="journal article" date="2011" name="ISME J.">
        <title>RNA-seq reveals cooperative metabolic interactions between two termite-gut spirochete species in co-culture.</title>
        <authorList>
            <person name="Rosenthal A.Z."/>
            <person name="Matson E.G."/>
            <person name="Eldar A."/>
            <person name="Leadbetter J.R."/>
        </authorList>
    </citation>
    <scope>NUCLEOTIDE SEQUENCE [LARGE SCALE GENOMIC DNA]</scope>
    <source>
        <strain evidence="10">ATCC BAA-887 / DSM 12427 / ZAS-2</strain>
    </source>
</reference>
<evidence type="ECO:0000256" key="2">
    <source>
        <dbReference type="ARBA" id="ARBA00010447"/>
    </source>
</evidence>
<dbReference type="GO" id="GO:0006534">
    <property type="term" value="P:cysteine metabolic process"/>
    <property type="evidence" value="ECO:0007669"/>
    <property type="project" value="InterPro"/>
</dbReference>
<protein>
    <recommendedName>
        <fullName evidence="3">cysteine desulfurase</fullName>
        <ecNumber evidence="3">2.8.1.7</ecNumber>
    </recommendedName>
</protein>
<feature type="compositionally biased region" description="Low complexity" evidence="7">
    <location>
        <begin position="202"/>
        <end position="212"/>
    </location>
</feature>
<dbReference type="InterPro" id="IPR015424">
    <property type="entry name" value="PyrdxlP-dep_Trfase"/>
</dbReference>
<dbReference type="EMBL" id="CP001843">
    <property type="protein sequence ID" value="AEF84194.1"/>
    <property type="molecule type" value="Genomic_DNA"/>
</dbReference>
<dbReference type="NCBIfam" id="TIGR01979">
    <property type="entry name" value="sufS"/>
    <property type="match status" value="1"/>
</dbReference>
<reference evidence="10" key="1">
    <citation type="submission" date="2009-12" db="EMBL/GenBank/DDBJ databases">
        <title>Complete sequence of Treponema primitia strain ZAS-2.</title>
        <authorList>
            <person name="Tetu S.G."/>
            <person name="Matson E."/>
            <person name="Ren Q."/>
            <person name="Seshadri R."/>
            <person name="Elbourne L."/>
            <person name="Hassan K.A."/>
            <person name="Durkin A."/>
            <person name="Radune D."/>
            <person name="Mohamoud Y."/>
            <person name="Shay R."/>
            <person name="Jin S."/>
            <person name="Zhang X."/>
            <person name="Lucey K."/>
            <person name="Ballor N.R."/>
            <person name="Ottesen E."/>
            <person name="Rosenthal R."/>
            <person name="Allen A."/>
            <person name="Leadbetter J.R."/>
            <person name="Paulsen I.T."/>
        </authorList>
    </citation>
    <scope>NUCLEOTIDE SEQUENCE [LARGE SCALE GENOMIC DNA]</scope>
    <source>
        <strain evidence="10">ATCC BAA-887 / DSM 12427 / ZAS-2</strain>
    </source>
</reference>
<evidence type="ECO:0000313" key="10">
    <source>
        <dbReference type="Proteomes" id="UP000009223"/>
    </source>
</evidence>
<accession>F5YQC1</accession>
<proteinExistence type="inferred from homology"/>
<dbReference type="Pfam" id="PF00266">
    <property type="entry name" value="Aminotran_5"/>
    <property type="match status" value="1"/>
</dbReference>
<feature type="region of interest" description="Disordered" evidence="7">
    <location>
        <begin position="47"/>
        <end position="77"/>
    </location>
</feature>
<comment type="cofactor">
    <cofactor evidence="1">
        <name>pyridoxal 5'-phosphate</name>
        <dbReference type="ChEBI" id="CHEBI:597326"/>
    </cofactor>
</comment>
<dbReference type="GO" id="GO:0031071">
    <property type="term" value="F:cysteine desulfurase activity"/>
    <property type="evidence" value="ECO:0007669"/>
    <property type="project" value="UniProtKB-EC"/>
</dbReference>
<evidence type="ECO:0000256" key="1">
    <source>
        <dbReference type="ARBA" id="ARBA00001933"/>
    </source>
</evidence>
<dbReference type="eggNOG" id="COG0520">
    <property type="taxonomic scope" value="Bacteria"/>
</dbReference>
<dbReference type="EC" id="2.8.1.7" evidence="3"/>
<feature type="domain" description="Aminotransferase class V" evidence="8">
    <location>
        <begin position="245"/>
        <end position="614"/>
    </location>
</feature>
<dbReference type="KEGG" id="tpi:TREPR_3718"/>
<evidence type="ECO:0000256" key="4">
    <source>
        <dbReference type="ARBA" id="ARBA00022679"/>
    </source>
</evidence>
<dbReference type="Proteomes" id="UP000009223">
    <property type="component" value="Chromosome"/>
</dbReference>
<comment type="similarity">
    <text evidence="2">Belongs to the class-V pyridoxal-phosphate-dependent aminotransferase family. Csd subfamily.</text>
</comment>
<dbReference type="Gene3D" id="3.40.640.10">
    <property type="entry name" value="Type I PLP-dependent aspartate aminotransferase-like (Major domain)"/>
    <property type="match status" value="1"/>
</dbReference>
<evidence type="ECO:0000256" key="6">
    <source>
        <dbReference type="ARBA" id="ARBA00050776"/>
    </source>
</evidence>
<dbReference type="HOGENOM" id="CLU_003433_7_2_12"/>
<evidence type="ECO:0000256" key="5">
    <source>
        <dbReference type="ARBA" id="ARBA00022898"/>
    </source>
</evidence>
<keyword evidence="5" id="KW-0663">Pyridoxal phosphate</keyword>
<dbReference type="NCBIfam" id="NF041166">
    <property type="entry name" value="f2_encap_cargo1"/>
    <property type="match status" value="1"/>
</dbReference>
<dbReference type="OrthoDB" id="9804366at2"/>
<evidence type="ECO:0000256" key="7">
    <source>
        <dbReference type="SAM" id="MobiDB-lite"/>
    </source>
</evidence>
<keyword evidence="10" id="KW-1185">Reference proteome</keyword>
<dbReference type="PANTHER" id="PTHR43586:SF8">
    <property type="entry name" value="CYSTEINE DESULFURASE 1, CHLOROPLASTIC"/>
    <property type="match status" value="1"/>
</dbReference>
<dbReference type="InterPro" id="IPR010970">
    <property type="entry name" value="Cys_dSase_SufS"/>
</dbReference>
<evidence type="ECO:0000313" key="9">
    <source>
        <dbReference type="EMBL" id="AEF84194.1"/>
    </source>
</evidence>
<organism evidence="9 10">
    <name type="scientific">Treponema primitia (strain ATCC BAA-887 / DSM 12427 / ZAS-2)</name>
    <dbReference type="NCBI Taxonomy" id="545694"/>
    <lineage>
        <taxon>Bacteria</taxon>
        <taxon>Pseudomonadati</taxon>
        <taxon>Spirochaetota</taxon>
        <taxon>Spirochaetia</taxon>
        <taxon>Spirochaetales</taxon>
        <taxon>Treponemataceae</taxon>
        <taxon>Treponema</taxon>
    </lineage>
</organism>
<dbReference type="InterPro" id="IPR000192">
    <property type="entry name" value="Aminotrans_V_dom"/>
</dbReference>